<evidence type="ECO:0000313" key="1">
    <source>
        <dbReference type="EMBL" id="MDC0829000.1"/>
    </source>
</evidence>
<name>A0AAW6FTZ2_9FIRM</name>
<evidence type="ECO:0008006" key="3">
    <source>
        <dbReference type="Google" id="ProtNLM"/>
    </source>
</evidence>
<sequence length="110" mass="12672">MSKKNLDQKGRLRNKIISFRMSKEEAELLDRRVLMSGLTKQDFIVNSLLGKEIAVYGNPYVFRSLQDELIRFINLYGTKIDNDADDEMITLALKTILAMRKKGKTEVFIG</sequence>
<proteinExistence type="predicted"/>
<dbReference type="RefSeq" id="WP_178165555.1">
    <property type="nucleotide sequence ID" value="NZ_JADMUL010000030.1"/>
</dbReference>
<dbReference type="AlphaFoldDB" id="A0AAW6FTZ2"/>
<organism evidence="1 2">
    <name type="scientific">Faecalitalea cylindroides</name>
    <dbReference type="NCBI Taxonomy" id="39483"/>
    <lineage>
        <taxon>Bacteria</taxon>
        <taxon>Bacillati</taxon>
        <taxon>Bacillota</taxon>
        <taxon>Erysipelotrichia</taxon>
        <taxon>Erysipelotrichales</taxon>
        <taxon>Erysipelotrichaceae</taxon>
        <taxon>Faecalitalea</taxon>
    </lineage>
</organism>
<comment type="caution">
    <text evidence="1">The sequence shown here is derived from an EMBL/GenBank/DDBJ whole genome shotgun (WGS) entry which is preliminary data.</text>
</comment>
<dbReference type="Pfam" id="PF21983">
    <property type="entry name" value="NikA-like"/>
    <property type="match status" value="1"/>
</dbReference>
<evidence type="ECO:0000313" key="2">
    <source>
        <dbReference type="Proteomes" id="UP001220658"/>
    </source>
</evidence>
<reference evidence="1" key="1">
    <citation type="submission" date="2023-01" db="EMBL/GenBank/DDBJ databases">
        <title>Human gut microbiome strain richness.</title>
        <authorList>
            <person name="Chen-Liaw A."/>
        </authorList>
    </citation>
    <scope>NUCLEOTIDE SEQUENCE</scope>
    <source>
        <strain evidence="1">D55st1_G4_D55t1_190419</strain>
    </source>
</reference>
<dbReference type="InterPro" id="IPR053842">
    <property type="entry name" value="NikA-like"/>
</dbReference>
<dbReference type="Proteomes" id="UP001220658">
    <property type="component" value="Unassembled WGS sequence"/>
</dbReference>
<gene>
    <name evidence="1" type="ORF">POG00_09840</name>
</gene>
<accession>A0AAW6FTZ2</accession>
<dbReference type="EMBL" id="JAQNCK010000032">
    <property type="protein sequence ID" value="MDC0829000.1"/>
    <property type="molecule type" value="Genomic_DNA"/>
</dbReference>
<protein>
    <recommendedName>
        <fullName evidence="3">Mobilization protein</fullName>
    </recommendedName>
</protein>